<dbReference type="EMBL" id="BJNF01000119">
    <property type="protein sequence ID" value="GEC17574.1"/>
    <property type="molecule type" value="Genomic_DNA"/>
</dbReference>
<organism evidence="1 2">
    <name type="scientific">Nitrobacter winogradskyi</name>
    <name type="common">Nitrobacter agilis</name>
    <dbReference type="NCBI Taxonomy" id="913"/>
    <lineage>
        <taxon>Bacteria</taxon>
        <taxon>Pseudomonadati</taxon>
        <taxon>Pseudomonadota</taxon>
        <taxon>Alphaproteobacteria</taxon>
        <taxon>Hyphomicrobiales</taxon>
        <taxon>Nitrobacteraceae</taxon>
        <taxon>Nitrobacter</taxon>
    </lineage>
</organism>
<evidence type="ECO:0000313" key="1">
    <source>
        <dbReference type="EMBL" id="GEC17574.1"/>
    </source>
</evidence>
<sequence length="54" mass="6001">MCKTCEDLRWQIAAVRALSTELTDPSSIVLNKADIKALEENLTKAIANHYPDAK</sequence>
<comment type="caution">
    <text evidence="1">The sequence shown here is derived from an EMBL/GenBank/DDBJ whole genome shotgun (WGS) entry which is preliminary data.</text>
</comment>
<accession>A0A4Y3WFB7</accession>
<gene>
    <name evidence="1" type="ORF">NWI01_34660</name>
</gene>
<dbReference type="AlphaFoldDB" id="A0A4Y3WFB7"/>
<evidence type="ECO:0000313" key="2">
    <source>
        <dbReference type="Proteomes" id="UP000318825"/>
    </source>
</evidence>
<protein>
    <submittedName>
        <fullName evidence="1">Uncharacterized protein</fullName>
    </submittedName>
</protein>
<reference evidence="1 2" key="1">
    <citation type="submission" date="2019-06" db="EMBL/GenBank/DDBJ databases">
        <title>Whole genome shotgun sequence of Nitrobacter winogradskyi NBRC 14297.</title>
        <authorList>
            <person name="Hosoyama A."/>
            <person name="Uohara A."/>
            <person name="Ohji S."/>
            <person name="Ichikawa N."/>
        </authorList>
    </citation>
    <scope>NUCLEOTIDE SEQUENCE [LARGE SCALE GENOMIC DNA]</scope>
    <source>
        <strain evidence="1 2">NBRC 14297</strain>
    </source>
</reference>
<name>A0A4Y3WFB7_NITWI</name>
<proteinExistence type="predicted"/>
<dbReference type="Proteomes" id="UP000318825">
    <property type="component" value="Unassembled WGS sequence"/>
</dbReference>